<protein>
    <submittedName>
        <fullName evidence="1">Putative methanogenesis marker protein 5</fullName>
    </submittedName>
</protein>
<evidence type="ECO:0000313" key="2">
    <source>
        <dbReference type="Proteomes" id="UP000199259"/>
    </source>
</evidence>
<dbReference type="RefSeq" id="WP_091710505.1">
    <property type="nucleotide sequence ID" value="NZ_FNCA01000007.1"/>
</dbReference>
<dbReference type="InterPro" id="IPR012356">
    <property type="entry name" value="Methan_mark_5"/>
</dbReference>
<dbReference type="Proteomes" id="UP000199259">
    <property type="component" value="Unassembled WGS sequence"/>
</dbReference>
<proteinExistence type="predicted"/>
<name>A0A7Z7AYH1_9EURY</name>
<gene>
    <name evidence="1" type="ORF">SAMN04488589_2221</name>
</gene>
<sequence length="156" mass="17234">MAKVIIYPTNSLILSDLVQRFGHTPLAMMEKIKEKVTTVGVDSPPMNITAEEPKHGLKYAAVEVPAGVRGRMAIVGPMIEEAEAGIIVGESPMAFGCMGCARTNELTKYLIRSREMPLLELEFPKDDDEGQEFVYRIAEFLKSLDEVKGESEEATE</sequence>
<evidence type="ECO:0000313" key="1">
    <source>
        <dbReference type="EMBL" id="SDG12074.1"/>
    </source>
</evidence>
<comment type="caution">
    <text evidence="1">The sequence shown here is derived from an EMBL/GenBank/DDBJ whole genome shotgun (WGS) entry which is preliminary data.</text>
</comment>
<organism evidence="1 2">
    <name type="scientific">Methanolobus vulcani</name>
    <dbReference type="NCBI Taxonomy" id="38026"/>
    <lineage>
        <taxon>Archaea</taxon>
        <taxon>Methanobacteriati</taxon>
        <taxon>Methanobacteriota</taxon>
        <taxon>Stenosarchaea group</taxon>
        <taxon>Methanomicrobia</taxon>
        <taxon>Methanosarcinales</taxon>
        <taxon>Methanosarcinaceae</taxon>
        <taxon>Methanolobus</taxon>
    </lineage>
</organism>
<dbReference type="EMBL" id="FNCA01000007">
    <property type="protein sequence ID" value="SDG12074.1"/>
    <property type="molecule type" value="Genomic_DNA"/>
</dbReference>
<dbReference type="OrthoDB" id="52584at2157"/>
<dbReference type="PIRSF" id="PIRSF018781">
    <property type="entry name" value="UCP018781"/>
    <property type="match status" value="1"/>
</dbReference>
<dbReference type="Pfam" id="PF09885">
    <property type="entry name" value="DUF2112"/>
    <property type="match status" value="1"/>
</dbReference>
<keyword evidence="2" id="KW-1185">Reference proteome</keyword>
<dbReference type="AlphaFoldDB" id="A0A7Z7AYH1"/>
<reference evidence="1 2" key="1">
    <citation type="submission" date="2016-10" db="EMBL/GenBank/DDBJ databases">
        <authorList>
            <person name="Varghese N."/>
            <person name="Submissions S."/>
        </authorList>
    </citation>
    <scope>NUCLEOTIDE SEQUENCE [LARGE SCALE GENOMIC DNA]</scope>
    <source>
        <strain evidence="1 2">PL 12/M</strain>
    </source>
</reference>
<dbReference type="NCBIfam" id="TIGR03271">
    <property type="entry name" value="methan_mark_5"/>
    <property type="match status" value="1"/>
</dbReference>
<accession>A0A7Z7AYH1</accession>